<dbReference type="InterPro" id="IPR000086">
    <property type="entry name" value="NUDIX_hydrolase_dom"/>
</dbReference>
<evidence type="ECO:0000256" key="15">
    <source>
        <dbReference type="ARBA" id="ARBA00041979"/>
    </source>
</evidence>
<dbReference type="GO" id="GO:0044716">
    <property type="term" value="F:8-oxo-GDP phosphatase activity"/>
    <property type="evidence" value="ECO:0007669"/>
    <property type="project" value="TreeGrafter"/>
</dbReference>
<dbReference type="PRINTS" id="PR00502">
    <property type="entry name" value="NUDIXFAMILY"/>
</dbReference>
<dbReference type="InterPro" id="IPR047127">
    <property type="entry name" value="MutT-like"/>
</dbReference>
<dbReference type="Pfam" id="PF00293">
    <property type="entry name" value="NUDIX"/>
    <property type="match status" value="1"/>
</dbReference>
<name>A0A380N0T2_9GAMM</name>
<dbReference type="Proteomes" id="UP000254575">
    <property type="component" value="Unassembled WGS sequence"/>
</dbReference>
<keyword evidence="20" id="KW-1185">Reference proteome</keyword>
<dbReference type="GO" id="GO:0044715">
    <property type="term" value="F:8-oxo-dGDP phosphatase activity"/>
    <property type="evidence" value="ECO:0007669"/>
    <property type="project" value="TreeGrafter"/>
</dbReference>
<evidence type="ECO:0000256" key="3">
    <source>
        <dbReference type="ARBA" id="ARBA00022457"/>
    </source>
</evidence>
<keyword evidence="4" id="KW-0235">DNA replication</keyword>
<dbReference type="PANTHER" id="PTHR47707">
    <property type="entry name" value="8-OXO-DGTP DIPHOSPHATASE"/>
    <property type="match status" value="1"/>
</dbReference>
<proteinExistence type="inferred from homology"/>
<reference evidence="19 20" key="1">
    <citation type="submission" date="2018-06" db="EMBL/GenBank/DDBJ databases">
        <authorList>
            <consortium name="Pathogen Informatics"/>
            <person name="Doyle S."/>
        </authorList>
    </citation>
    <scope>NUCLEOTIDE SEQUENCE [LARGE SCALE GENOMIC DNA]</scope>
    <source>
        <strain evidence="19 20">NCTC10717</strain>
    </source>
</reference>
<keyword evidence="8" id="KW-0460">Magnesium</keyword>
<gene>
    <name evidence="19" type="primary">mutT</name>
    <name evidence="19" type="ORF">NCTC10717_02177</name>
</gene>
<evidence type="ECO:0000256" key="6">
    <source>
        <dbReference type="ARBA" id="ARBA00022763"/>
    </source>
</evidence>
<dbReference type="GO" id="GO:0006281">
    <property type="term" value="P:DNA repair"/>
    <property type="evidence" value="ECO:0007669"/>
    <property type="project" value="UniProtKB-KW"/>
</dbReference>
<dbReference type="RefSeq" id="WP_115219258.1">
    <property type="nucleotide sequence ID" value="NZ_UHIA01000004.1"/>
</dbReference>
<feature type="domain" description="Nudix hydrolase" evidence="18">
    <location>
        <begin position="2"/>
        <end position="130"/>
    </location>
</feature>
<comment type="cofactor">
    <cofactor evidence="1">
        <name>Mg(2+)</name>
        <dbReference type="ChEBI" id="CHEBI:18420"/>
    </cofactor>
</comment>
<dbReference type="SUPFAM" id="SSF55811">
    <property type="entry name" value="Nudix"/>
    <property type="match status" value="1"/>
</dbReference>
<evidence type="ECO:0000256" key="10">
    <source>
        <dbReference type="ARBA" id="ARBA00035861"/>
    </source>
</evidence>
<evidence type="ECO:0000256" key="17">
    <source>
        <dbReference type="RuleBase" id="RU003476"/>
    </source>
</evidence>
<evidence type="ECO:0000256" key="4">
    <source>
        <dbReference type="ARBA" id="ARBA00022705"/>
    </source>
</evidence>
<dbReference type="EC" id="3.6.1.55" evidence="12"/>
<keyword evidence="9" id="KW-0234">DNA repair</keyword>
<evidence type="ECO:0000313" key="19">
    <source>
        <dbReference type="EMBL" id="SUO98425.1"/>
    </source>
</evidence>
<dbReference type="OrthoDB" id="9810648at2"/>
<evidence type="ECO:0000256" key="16">
    <source>
        <dbReference type="ARBA" id="ARBA00042798"/>
    </source>
</evidence>
<dbReference type="InterPro" id="IPR015797">
    <property type="entry name" value="NUDIX_hydrolase-like_dom_sf"/>
</dbReference>
<dbReference type="AlphaFoldDB" id="A0A380N0T2"/>
<evidence type="ECO:0000256" key="1">
    <source>
        <dbReference type="ARBA" id="ARBA00001946"/>
    </source>
</evidence>
<evidence type="ECO:0000256" key="7">
    <source>
        <dbReference type="ARBA" id="ARBA00022801"/>
    </source>
</evidence>
<dbReference type="InterPro" id="IPR020084">
    <property type="entry name" value="NUDIX_hydrolase_CS"/>
</dbReference>
<keyword evidence="7 17" id="KW-0378">Hydrolase</keyword>
<dbReference type="GO" id="GO:0008413">
    <property type="term" value="F:8-oxo-7,8-dihydroguanosine triphosphate pyrophosphatase activity"/>
    <property type="evidence" value="ECO:0007669"/>
    <property type="project" value="TreeGrafter"/>
</dbReference>
<dbReference type="PANTHER" id="PTHR47707:SF1">
    <property type="entry name" value="NUDIX HYDROLASE FAMILY PROTEIN"/>
    <property type="match status" value="1"/>
</dbReference>
<evidence type="ECO:0000259" key="18">
    <source>
        <dbReference type="PROSITE" id="PS51462"/>
    </source>
</evidence>
<comment type="similarity">
    <text evidence="2 17">Belongs to the Nudix hydrolase family.</text>
</comment>
<dbReference type="PROSITE" id="PS51462">
    <property type="entry name" value="NUDIX"/>
    <property type="match status" value="1"/>
</dbReference>
<evidence type="ECO:0000256" key="5">
    <source>
        <dbReference type="ARBA" id="ARBA00022723"/>
    </source>
</evidence>
<dbReference type="PROSITE" id="PS00893">
    <property type="entry name" value="NUDIX_BOX"/>
    <property type="match status" value="1"/>
</dbReference>
<dbReference type="GO" id="GO:0035539">
    <property type="term" value="F:8-oxo-7,8-dihydrodeoxyguanosine triphosphate pyrophosphatase activity"/>
    <property type="evidence" value="ECO:0007669"/>
    <property type="project" value="UniProtKB-EC"/>
</dbReference>
<dbReference type="GO" id="GO:0006260">
    <property type="term" value="P:DNA replication"/>
    <property type="evidence" value="ECO:0007669"/>
    <property type="project" value="UniProtKB-KW"/>
</dbReference>
<keyword evidence="5" id="KW-0479">Metal-binding</keyword>
<evidence type="ECO:0000256" key="8">
    <source>
        <dbReference type="ARBA" id="ARBA00022842"/>
    </source>
</evidence>
<organism evidence="19 20">
    <name type="scientific">Suttonella indologenes</name>
    <dbReference type="NCBI Taxonomy" id="13276"/>
    <lineage>
        <taxon>Bacteria</taxon>
        <taxon>Pseudomonadati</taxon>
        <taxon>Pseudomonadota</taxon>
        <taxon>Gammaproteobacteria</taxon>
        <taxon>Cardiobacteriales</taxon>
        <taxon>Cardiobacteriaceae</taxon>
        <taxon>Suttonella</taxon>
    </lineage>
</organism>
<evidence type="ECO:0000256" key="9">
    <source>
        <dbReference type="ARBA" id="ARBA00023204"/>
    </source>
</evidence>
<accession>A0A380N0T2</accession>
<comment type="catalytic activity">
    <reaction evidence="11">
        <text>8-oxo-GTP + H2O = 8-oxo-GMP + diphosphate + H(+)</text>
        <dbReference type="Rhea" id="RHEA:67616"/>
        <dbReference type="ChEBI" id="CHEBI:15377"/>
        <dbReference type="ChEBI" id="CHEBI:15378"/>
        <dbReference type="ChEBI" id="CHEBI:33019"/>
        <dbReference type="ChEBI" id="CHEBI:143553"/>
        <dbReference type="ChEBI" id="CHEBI:145694"/>
    </reaction>
</comment>
<dbReference type="GO" id="GO:0046872">
    <property type="term" value="F:metal ion binding"/>
    <property type="evidence" value="ECO:0007669"/>
    <property type="project" value="UniProtKB-KW"/>
</dbReference>
<evidence type="ECO:0000256" key="12">
    <source>
        <dbReference type="ARBA" id="ARBA00038905"/>
    </source>
</evidence>
<evidence type="ECO:0000256" key="2">
    <source>
        <dbReference type="ARBA" id="ARBA00005582"/>
    </source>
</evidence>
<dbReference type="InterPro" id="IPR020476">
    <property type="entry name" value="Nudix_hydrolase"/>
</dbReference>
<comment type="catalytic activity">
    <reaction evidence="10">
        <text>8-oxo-dGTP + H2O = 8-oxo-dGMP + diphosphate + H(+)</text>
        <dbReference type="Rhea" id="RHEA:31575"/>
        <dbReference type="ChEBI" id="CHEBI:15377"/>
        <dbReference type="ChEBI" id="CHEBI:15378"/>
        <dbReference type="ChEBI" id="CHEBI:33019"/>
        <dbReference type="ChEBI" id="CHEBI:63224"/>
        <dbReference type="ChEBI" id="CHEBI:77896"/>
        <dbReference type="EC" id="3.6.1.55"/>
    </reaction>
</comment>
<evidence type="ECO:0000256" key="13">
    <source>
        <dbReference type="ARBA" id="ARBA00040794"/>
    </source>
</evidence>
<protein>
    <recommendedName>
        <fullName evidence="13">8-oxo-dGTP diphosphatase</fullName>
        <ecNumber evidence="12">3.6.1.55</ecNumber>
    </recommendedName>
    <alternativeName>
        <fullName evidence="16">7,8-dihydro-8-oxoguanine-triphosphatase</fullName>
    </alternativeName>
    <alternativeName>
        <fullName evidence="15">Mutator protein MutT</fullName>
    </alternativeName>
    <alternativeName>
        <fullName evidence="14">dGTP pyrophosphohydrolase</fullName>
    </alternativeName>
</protein>
<sequence length="136" mass="15761">MAKQAVAAGILINRARQVLIAERPQGKIYAGYWEFPGGKIEAGESAIAALQRELQEELGIDTQQEDWRLFYQGDRGEEVALSFFIAESERDYAPQGLENQRWQWVALAELSRYRFPEPNTQVLRLLQQEYQEKEQK</sequence>
<keyword evidence="6" id="KW-0227">DNA damage</keyword>
<evidence type="ECO:0000256" key="14">
    <source>
        <dbReference type="ARBA" id="ARBA00041592"/>
    </source>
</evidence>
<evidence type="ECO:0000256" key="11">
    <source>
        <dbReference type="ARBA" id="ARBA00036904"/>
    </source>
</evidence>
<dbReference type="CDD" id="cd03425">
    <property type="entry name" value="NUDIX_MutT_NudA_like"/>
    <property type="match status" value="1"/>
</dbReference>
<keyword evidence="3" id="KW-0515">Mutator protein</keyword>
<dbReference type="Gene3D" id="3.90.79.10">
    <property type="entry name" value="Nucleoside Triphosphate Pyrophosphohydrolase"/>
    <property type="match status" value="1"/>
</dbReference>
<dbReference type="EMBL" id="UHIA01000004">
    <property type="protein sequence ID" value="SUO98425.1"/>
    <property type="molecule type" value="Genomic_DNA"/>
</dbReference>
<evidence type="ECO:0000313" key="20">
    <source>
        <dbReference type="Proteomes" id="UP000254575"/>
    </source>
</evidence>